<dbReference type="Gene3D" id="3.30.360.10">
    <property type="entry name" value="Dihydrodipicolinate Reductase, domain 2"/>
    <property type="match status" value="1"/>
</dbReference>
<dbReference type="Gene3D" id="3.40.50.720">
    <property type="entry name" value="NAD(P)-binding Rossmann-like Domain"/>
    <property type="match status" value="1"/>
</dbReference>
<dbReference type="KEGG" id="gim:F1728_29655"/>
<dbReference type="InterPro" id="IPR000683">
    <property type="entry name" value="Gfo/Idh/MocA-like_OxRdtase_N"/>
</dbReference>
<keyword evidence="5" id="KW-1185">Reference proteome</keyword>
<name>A0A6I6AJT7_9PLAN</name>
<evidence type="ECO:0000313" key="4">
    <source>
        <dbReference type="EMBL" id="QGQ26588.1"/>
    </source>
</evidence>
<evidence type="ECO:0000259" key="2">
    <source>
        <dbReference type="Pfam" id="PF01408"/>
    </source>
</evidence>
<protein>
    <submittedName>
        <fullName evidence="4">Gfo/Idh/MocA family oxidoreductase</fullName>
    </submittedName>
</protein>
<organism evidence="4 5">
    <name type="scientific">Gimesia benthica</name>
    <dbReference type="NCBI Taxonomy" id="2608982"/>
    <lineage>
        <taxon>Bacteria</taxon>
        <taxon>Pseudomonadati</taxon>
        <taxon>Planctomycetota</taxon>
        <taxon>Planctomycetia</taxon>
        <taxon>Planctomycetales</taxon>
        <taxon>Planctomycetaceae</taxon>
        <taxon>Gimesia</taxon>
    </lineage>
</organism>
<dbReference type="EMBL" id="CP043930">
    <property type="protein sequence ID" value="QGQ26588.1"/>
    <property type="molecule type" value="Genomic_DNA"/>
</dbReference>
<feature type="compositionally biased region" description="Basic and acidic residues" evidence="1">
    <location>
        <begin position="103"/>
        <end position="113"/>
    </location>
</feature>
<dbReference type="InterPro" id="IPR043906">
    <property type="entry name" value="Gfo/Idh/MocA_OxRdtase_bact_C"/>
</dbReference>
<dbReference type="SUPFAM" id="SSF55347">
    <property type="entry name" value="Glyceraldehyde-3-phosphate dehydrogenase-like, C-terminal domain"/>
    <property type="match status" value="1"/>
</dbReference>
<gene>
    <name evidence="4" type="ORF">F1728_29655</name>
</gene>
<dbReference type="PANTHER" id="PTHR43818:SF5">
    <property type="entry name" value="OXIDOREDUCTASE FAMILY PROTEIN"/>
    <property type="match status" value="1"/>
</dbReference>
<dbReference type="InterPro" id="IPR050463">
    <property type="entry name" value="Gfo/Idh/MocA_oxidrdct_glycsds"/>
</dbReference>
<dbReference type="PANTHER" id="PTHR43818">
    <property type="entry name" value="BCDNA.GH03377"/>
    <property type="match status" value="1"/>
</dbReference>
<feature type="domain" description="Gfo/Idh/MocA-like oxidoreductase bacterial type C-terminal" evidence="3">
    <location>
        <begin position="227"/>
        <end position="451"/>
    </location>
</feature>
<dbReference type="AlphaFoldDB" id="A0A6I6AJT7"/>
<reference evidence="4 5" key="1">
    <citation type="submission" date="2019-09" db="EMBL/GenBank/DDBJ databases">
        <title>Gimesia benthica sp. nov., a novel bacterium isolated from deep-sea water of the Northwest Indian Ocean.</title>
        <authorList>
            <person name="Dai X."/>
        </authorList>
    </citation>
    <scope>NUCLEOTIDE SEQUENCE [LARGE SCALE GENOMIC DNA]</scope>
    <source>
        <strain evidence="4 5">E7</strain>
    </source>
</reference>
<feature type="region of interest" description="Disordered" evidence="1">
    <location>
        <begin position="92"/>
        <end position="113"/>
    </location>
</feature>
<dbReference type="Pfam" id="PF01408">
    <property type="entry name" value="GFO_IDH_MocA"/>
    <property type="match status" value="1"/>
</dbReference>
<evidence type="ECO:0000256" key="1">
    <source>
        <dbReference type="SAM" id="MobiDB-lite"/>
    </source>
</evidence>
<dbReference type="GO" id="GO:0000166">
    <property type="term" value="F:nucleotide binding"/>
    <property type="evidence" value="ECO:0007669"/>
    <property type="project" value="InterPro"/>
</dbReference>
<evidence type="ECO:0000259" key="3">
    <source>
        <dbReference type="Pfam" id="PF19051"/>
    </source>
</evidence>
<accession>A0A6I6AJT7</accession>
<dbReference type="SUPFAM" id="SSF51735">
    <property type="entry name" value="NAD(P)-binding Rossmann-fold domains"/>
    <property type="match status" value="1"/>
</dbReference>
<proteinExistence type="predicted"/>
<dbReference type="Proteomes" id="UP000427281">
    <property type="component" value="Chromosome"/>
</dbReference>
<sequence>MVLLRGRMKTCDLRPYSKSKPRLRRFVMTHVNRRTFIGASLASMSLASLSQAAVSANEKVNVALVGCGGRGRGLGNWFAKLPESNLVAVCDPDQSRSGQMAEQAEKAGTKRPRQVEDFRSLLEGDEIDAIVIATPDHWHTPAAIMACQAGKDVYVEKPCSHNIHEGRQLVNAARKYKRVVQHGTNLRATPVYQKAWKQIQDGAIGKVMMVKAINNQRRALYPPRPDEAVPEGVNYDLWLGPAQKRPFNRNCFHTSWHWNWDFGTGDIGNDGVHQIDIGRWALNLKAPNAVSCSGAKLGSKGDAQETPDTMVVTWEYDDLLYVYEQRDFTPYRMQAHRHDNDNIIYGDKGFMMVDRSGYRIFYKHERGPAFEQKWQDTGAHYQNFLDCVKSRKSQELLAEIEEGHYSAMLSHLGNIAYRTGRRLVFDPKTETFPEDKDANQYLTRTYRDGYELPQV</sequence>
<dbReference type="Pfam" id="PF19051">
    <property type="entry name" value="GFO_IDH_MocA_C2"/>
    <property type="match status" value="1"/>
</dbReference>
<evidence type="ECO:0000313" key="5">
    <source>
        <dbReference type="Proteomes" id="UP000427281"/>
    </source>
</evidence>
<feature type="domain" description="Gfo/Idh/MocA-like oxidoreductase N-terminal" evidence="2">
    <location>
        <begin position="60"/>
        <end position="183"/>
    </location>
</feature>
<dbReference type="InterPro" id="IPR036291">
    <property type="entry name" value="NAD(P)-bd_dom_sf"/>
</dbReference>